<keyword evidence="4" id="KW-1185">Reference proteome</keyword>
<evidence type="ECO:0000313" key="4">
    <source>
        <dbReference type="Proteomes" id="UP001430172"/>
    </source>
</evidence>
<feature type="transmembrane region" description="Helical" evidence="1">
    <location>
        <begin position="86"/>
        <end position="115"/>
    </location>
</feature>
<evidence type="ECO:0000256" key="2">
    <source>
        <dbReference type="SAM" id="SignalP"/>
    </source>
</evidence>
<evidence type="ECO:0000313" key="3">
    <source>
        <dbReference type="EMBL" id="MBM6400524.1"/>
    </source>
</evidence>
<comment type="caution">
    <text evidence="3">The sequence shown here is derived from an EMBL/GenBank/DDBJ whole genome shotgun (WGS) entry which is preliminary data.</text>
</comment>
<proteinExistence type="predicted"/>
<keyword evidence="2" id="KW-0732">Signal</keyword>
<dbReference type="Pfam" id="PF13160">
    <property type="entry name" value="DUF3995"/>
    <property type="match status" value="1"/>
</dbReference>
<evidence type="ECO:0000256" key="1">
    <source>
        <dbReference type="SAM" id="Phobius"/>
    </source>
</evidence>
<feature type="non-terminal residue" evidence="3">
    <location>
        <position position="151"/>
    </location>
</feature>
<feature type="signal peptide" evidence="2">
    <location>
        <begin position="1"/>
        <end position="21"/>
    </location>
</feature>
<feature type="transmembrane region" description="Helical" evidence="1">
    <location>
        <begin position="53"/>
        <end position="74"/>
    </location>
</feature>
<accession>A0ABS2CN79</accession>
<feature type="transmembrane region" description="Helical" evidence="1">
    <location>
        <begin position="127"/>
        <end position="147"/>
    </location>
</feature>
<sequence length="151" mass="15708">MIRHRPLLWFAVAAALGTAHAAASLHWALGGGVLVDTVGEWARSWRETSPVSAGFALGTIGVGKLAVAWVPWVAGRRGGPRHGLRLAAWLAASGLVLYGLSSTLAGAVALTGLLGPLDDPVATRGHVLLWDPLFLAWGLALGAGLWAGRRR</sequence>
<name>A0ABS2CN79_9MICO</name>
<dbReference type="Proteomes" id="UP001430172">
    <property type="component" value="Unassembled WGS sequence"/>
</dbReference>
<keyword evidence="1" id="KW-1133">Transmembrane helix</keyword>
<organism evidence="3 4">
    <name type="scientific">Phycicoccus sonneratiae</name>
    <dbReference type="NCBI Taxonomy" id="2807628"/>
    <lineage>
        <taxon>Bacteria</taxon>
        <taxon>Bacillati</taxon>
        <taxon>Actinomycetota</taxon>
        <taxon>Actinomycetes</taxon>
        <taxon>Micrococcales</taxon>
        <taxon>Intrasporangiaceae</taxon>
        <taxon>Phycicoccus</taxon>
    </lineage>
</organism>
<dbReference type="InterPro" id="IPR025058">
    <property type="entry name" value="DUF3995"/>
</dbReference>
<dbReference type="RefSeq" id="WP_204130976.1">
    <property type="nucleotide sequence ID" value="NZ_JAFDVD010000008.1"/>
</dbReference>
<dbReference type="EMBL" id="JAFDVD010000008">
    <property type="protein sequence ID" value="MBM6400524.1"/>
    <property type="molecule type" value="Genomic_DNA"/>
</dbReference>
<keyword evidence="1" id="KW-0812">Transmembrane</keyword>
<gene>
    <name evidence="3" type="ORF">JQN70_09030</name>
</gene>
<reference evidence="3" key="1">
    <citation type="submission" date="2021-02" db="EMBL/GenBank/DDBJ databases">
        <title>Phycicoccus sp. MQZ13P-5T, whole genome shotgun sequence.</title>
        <authorList>
            <person name="Tuo L."/>
        </authorList>
    </citation>
    <scope>NUCLEOTIDE SEQUENCE</scope>
    <source>
        <strain evidence="3">MQZ13P-5</strain>
    </source>
</reference>
<keyword evidence="1" id="KW-0472">Membrane</keyword>
<feature type="chain" id="PRO_5047447061" evidence="2">
    <location>
        <begin position="22"/>
        <end position="151"/>
    </location>
</feature>
<protein>
    <submittedName>
        <fullName evidence="3">DUF3995 domain-containing protein</fullName>
    </submittedName>
</protein>